<dbReference type="Proteomes" id="UP001154078">
    <property type="component" value="Chromosome 1"/>
</dbReference>
<feature type="region of interest" description="Disordered" evidence="1">
    <location>
        <begin position="50"/>
        <end position="70"/>
    </location>
</feature>
<evidence type="ECO:0000313" key="3">
    <source>
        <dbReference type="Proteomes" id="UP001154078"/>
    </source>
</evidence>
<organism evidence="2 3">
    <name type="scientific">Brassicogethes aeneus</name>
    <name type="common">Rape pollen beetle</name>
    <name type="synonym">Meligethes aeneus</name>
    <dbReference type="NCBI Taxonomy" id="1431903"/>
    <lineage>
        <taxon>Eukaryota</taxon>
        <taxon>Metazoa</taxon>
        <taxon>Ecdysozoa</taxon>
        <taxon>Arthropoda</taxon>
        <taxon>Hexapoda</taxon>
        <taxon>Insecta</taxon>
        <taxon>Pterygota</taxon>
        <taxon>Neoptera</taxon>
        <taxon>Endopterygota</taxon>
        <taxon>Coleoptera</taxon>
        <taxon>Polyphaga</taxon>
        <taxon>Cucujiformia</taxon>
        <taxon>Nitidulidae</taxon>
        <taxon>Meligethinae</taxon>
        <taxon>Brassicogethes</taxon>
    </lineage>
</organism>
<sequence>MSVFTLADEAFLTLIAFNIDLTKGVEPNFSIFSGLLDFCYPDVTLAKKPVPHEENLPKPKHPSSFDKLSKNDPSFDTSFLKINSMQKKKHDLTQAELNDLIRGLQLSKRVVIAS</sequence>
<evidence type="ECO:0000256" key="1">
    <source>
        <dbReference type="SAM" id="MobiDB-lite"/>
    </source>
</evidence>
<evidence type="ECO:0000313" key="2">
    <source>
        <dbReference type="EMBL" id="CAH0547304.1"/>
    </source>
</evidence>
<protein>
    <submittedName>
        <fullName evidence="2">Uncharacterized protein</fullName>
    </submittedName>
</protein>
<name>A0A9P0ARS7_BRAAE</name>
<dbReference type="AlphaFoldDB" id="A0A9P0ARS7"/>
<gene>
    <name evidence="2" type="ORF">MELIAE_LOCUS1325</name>
</gene>
<keyword evidence="3" id="KW-1185">Reference proteome</keyword>
<dbReference type="EMBL" id="OV121132">
    <property type="protein sequence ID" value="CAH0547304.1"/>
    <property type="molecule type" value="Genomic_DNA"/>
</dbReference>
<dbReference type="OrthoDB" id="7890494at2759"/>
<accession>A0A9P0ARS7</accession>
<proteinExistence type="predicted"/>
<reference evidence="2" key="1">
    <citation type="submission" date="2021-12" db="EMBL/GenBank/DDBJ databases">
        <authorList>
            <person name="King R."/>
        </authorList>
    </citation>
    <scope>NUCLEOTIDE SEQUENCE</scope>
</reference>